<evidence type="ECO:0000313" key="2">
    <source>
        <dbReference type="Proteomes" id="UP000694865"/>
    </source>
</evidence>
<name>A0ABM0M5Q0_SACKO</name>
<proteinExistence type="predicted"/>
<dbReference type="RefSeq" id="XP_006815341.1">
    <property type="nucleotide sequence ID" value="XM_006815278.1"/>
</dbReference>
<keyword evidence="1" id="KW-0812">Transmembrane</keyword>
<feature type="transmembrane region" description="Helical" evidence="1">
    <location>
        <begin position="86"/>
        <end position="105"/>
    </location>
</feature>
<protein>
    <submittedName>
        <fullName evidence="3">Uncharacterized protein LOC102803961</fullName>
    </submittedName>
</protein>
<feature type="transmembrane region" description="Helical" evidence="1">
    <location>
        <begin position="52"/>
        <end position="74"/>
    </location>
</feature>
<sequence>MDNILLPENFTYSTWASVVLGYAVLIIIYALQFPAMNLSKKIREKTHWLLQLTFEGAFVYIAGISVISIWRGIWYVYDIYILPEDLADSCWITVTVGAVILYVILAGRSLGAIECLVDGIPSDGSGLYFLHYLNVLNAQIDEPDVDDTKDEVELKTSDVATQTAEIDLYFDQFVEVEINQNIKYT</sequence>
<feature type="transmembrane region" description="Helical" evidence="1">
    <location>
        <begin position="12"/>
        <end position="31"/>
    </location>
</feature>
<evidence type="ECO:0000313" key="3">
    <source>
        <dbReference type="RefSeq" id="XP_006815341.1"/>
    </source>
</evidence>
<keyword evidence="1" id="KW-0472">Membrane</keyword>
<keyword evidence="2" id="KW-1185">Reference proteome</keyword>
<dbReference type="Pfam" id="PF15993">
    <property type="entry name" value="Fuseless"/>
    <property type="match status" value="1"/>
</dbReference>
<dbReference type="PANTHER" id="PTHR35270:SF2">
    <property type="entry name" value="FUSELESS, ISOFORM A"/>
    <property type="match status" value="1"/>
</dbReference>
<reference evidence="3" key="1">
    <citation type="submission" date="2025-08" db="UniProtKB">
        <authorList>
            <consortium name="RefSeq"/>
        </authorList>
    </citation>
    <scope>IDENTIFICATION</scope>
    <source>
        <tissue evidence="3">Testes</tissue>
    </source>
</reference>
<keyword evidence="1" id="KW-1133">Transmembrane helix</keyword>
<dbReference type="GeneID" id="102803961"/>
<evidence type="ECO:0000256" key="1">
    <source>
        <dbReference type="SAM" id="Phobius"/>
    </source>
</evidence>
<dbReference type="Proteomes" id="UP000694865">
    <property type="component" value="Unplaced"/>
</dbReference>
<gene>
    <name evidence="3" type="primary">LOC102803961</name>
</gene>
<dbReference type="InterPro" id="IPR032751">
    <property type="entry name" value="Fuseless"/>
</dbReference>
<organism evidence="2 3">
    <name type="scientific">Saccoglossus kowalevskii</name>
    <name type="common">Acorn worm</name>
    <dbReference type="NCBI Taxonomy" id="10224"/>
    <lineage>
        <taxon>Eukaryota</taxon>
        <taxon>Metazoa</taxon>
        <taxon>Hemichordata</taxon>
        <taxon>Enteropneusta</taxon>
        <taxon>Harrimaniidae</taxon>
        <taxon>Saccoglossus</taxon>
    </lineage>
</organism>
<accession>A0ABM0M5Q0</accession>
<dbReference type="PANTHER" id="PTHR35270">
    <property type="entry name" value="FUSELESS, ISOFORM A"/>
    <property type="match status" value="1"/>
</dbReference>